<keyword evidence="4" id="KW-0238">DNA-binding</keyword>
<sequence length="161" mass="17488">MSPDSGKPKSGRDIKTLINDIENFLGYNDVSDAIVVGVGHLGEAFMRYKGFSEFGLNVLAGFDLDETKIGKKVDGKEIFSMDKMSNLISRLKVNIAILTVPSDAANAVSKLLVSSGIKAIWNFATIHLDVPEDIVVENVNLASSLAVLSHKLNKKILKENK</sequence>
<dbReference type="Pfam" id="PF02629">
    <property type="entry name" value="CoA_binding"/>
    <property type="match status" value="1"/>
</dbReference>
<evidence type="ECO:0000256" key="3">
    <source>
        <dbReference type="ARBA" id="ARBA00023015"/>
    </source>
</evidence>
<dbReference type="NCBIfam" id="NF003995">
    <property type="entry name" value="PRK05472.2-4"/>
    <property type="match status" value="1"/>
</dbReference>
<dbReference type="EMBL" id="VSSQ01078946">
    <property type="protein sequence ID" value="MPN28591.1"/>
    <property type="molecule type" value="Genomic_DNA"/>
</dbReference>
<dbReference type="InterPro" id="IPR022876">
    <property type="entry name" value="Tscrpt_rep_Rex"/>
</dbReference>
<dbReference type="PANTHER" id="PTHR35786">
    <property type="entry name" value="REDOX-SENSING TRANSCRIPTIONAL REPRESSOR REX"/>
    <property type="match status" value="1"/>
</dbReference>
<dbReference type="AlphaFoldDB" id="A0A645GNU5"/>
<proteinExistence type="predicted"/>
<dbReference type="SMART" id="SM00881">
    <property type="entry name" value="CoA_binding"/>
    <property type="match status" value="1"/>
</dbReference>
<dbReference type="Gene3D" id="3.40.50.720">
    <property type="entry name" value="NAD(P)-binding Rossmann-like Domain"/>
    <property type="match status" value="1"/>
</dbReference>
<dbReference type="InterPro" id="IPR003781">
    <property type="entry name" value="CoA-bd"/>
</dbReference>
<keyword evidence="2" id="KW-0678">Repressor</keyword>
<dbReference type="SUPFAM" id="SSF51735">
    <property type="entry name" value="NAD(P)-binding Rossmann-fold domains"/>
    <property type="match status" value="1"/>
</dbReference>
<dbReference type="InterPro" id="IPR036291">
    <property type="entry name" value="NAD(P)-bd_dom_sf"/>
</dbReference>
<reference evidence="7" key="1">
    <citation type="submission" date="2019-08" db="EMBL/GenBank/DDBJ databases">
        <authorList>
            <person name="Kucharzyk K."/>
            <person name="Murdoch R.W."/>
            <person name="Higgins S."/>
            <person name="Loffler F."/>
        </authorList>
    </citation>
    <scope>NUCLEOTIDE SEQUENCE</scope>
</reference>
<dbReference type="GO" id="GO:0003677">
    <property type="term" value="F:DNA binding"/>
    <property type="evidence" value="ECO:0007669"/>
    <property type="project" value="UniProtKB-KW"/>
</dbReference>
<feature type="domain" description="CoA-binding" evidence="6">
    <location>
        <begin position="27"/>
        <end position="127"/>
    </location>
</feature>
<protein>
    <submittedName>
        <fullName evidence="7">Redox-sensing transcriptional repressor Rex</fullName>
    </submittedName>
</protein>
<organism evidence="7">
    <name type="scientific">bioreactor metagenome</name>
    <dbReference type="NCBI Taxonomy" id="1076179"/>
    <lineage>
        <taxon>unclassified sequences</taxon>
        <taxon>metagenomes</taxon>
        <taxon>ecological metagenomes</taxon>
    </lineage>
</organism>
<dbReference type="NCBIfam" id="NF003994">
    <property type="entry name" value="PRK05472.2-3"/>
    <property type="match status" value="1"/>
</dbReference>
<name>A0A645GNU5_9ZZZZ</name>
<gene>
    <name evidence="7" type="primary">rex_45</name>
    <name evidence="7" type="ORF">SDC9_176033</name>
</gene>
<dbReference type="GO" id="GO:0051775">
    <property type="term" value="P:response to redox state"/>
    <property type="evidence" value="ECO:0007669"/>
    <property type="project" value="InterPro"/>
</dbReference>
<comment type="caution">
    <text evidence="7">The sequence shown here is derived from an EMBL/GenBank/DDBJ whole genome shotgun (WGS) entry which is preliminary data.</text>
</comment>
<evidence type="ECO:0000313" key="7">
    <source>
        <dbReference type="EMBL" id="MPN28591.1"/>
    </source>
</evidence>
<evidence type="ECO:0000256" key="5">
    <source>
        <dbReference type="ARBA" id="ARBA00023163"/>
    </source>
</evidence>
<keyword evidence="3" id="KW-0805">Transcription regulation</keyword>
<dbReference type="GO" id="GO:0045892">
    <property type="term" value="P:negative regulation of DNA-templated transcription"/>
    <property type="evidence" value="ECO:0007669"/>
    <property type="project" value="InterPro"/>
</dbReference>
<evidence type="ECO:0000259" key="6">
    <source>
        <dbReference type="SMART" id="SM00881"/>
    </source>
</evidence>
<evidence type="ECO:0000256" key="2">
    <source>
        <dbReference type="ARBA" id="ARBA00022491"/>
    </source>
</evidence>
<dbReference type="NCBIfam" id="NF003996">
    <property type="entry name" value="PRK05472.2-5"/>
    <property type="match status" value="1"/>
</dbReference>
<dbReference type="PANTHER" id="PTHR35786:SF1">
    <property type="entry name" value="REDOX-SENSING TRANSCRIPTIONAL REPRESSOR REX 1"/>
    <property type="match status" value="1"/>
</dbReference>
<keyword evidence="1" id="KW-0963">Cytoplasm</keyword>
<keyword evidence="5" id="KW-0804">Transcription</keyword>
<evidence type="ECO:0000256" key="4">
    <source>
        <dbReference type="ARBA" id="ARBA00023125"/>
    </source>
</evidence>
<evidence type="ECO:0000256" key="1">
    <source>
        <dbReference type="ARBA" id="ARBA00022490"/>
    </source>
</evidence>
<accession>A0A645GNU5</accession>